<dbReference type="EMBL" id="KQ086031">
    <property type="protein sequence ID" value="KLO10261.1"/>
    <property type="molecule type" value="Genomic_DNA"/>
</dbReference>
<dbReference type="Proteomes" id="UP000053477">
    <property type="component" value="Unassembled WGS sequence"/>
</dbReference>
<evidence type="ECO:0000313" key="2">
    <source>
        <dbReference type="Proteomes" id="UP000053477"/>
    </source>
</evidence>
<dbReference type="AlphaFoldDB" id="A0A0H2RZQ4"/>
<dbReference type="InParanoid" id="A0A0H2RZQ4"/>
<proteinExistence type="predicted"/>
<reference evidence="1 2" key="1">
    <citation type="submission" date="2015-04" db="EMBL/GenBank/DDBJ databases">
        <title>Complete genome sequence of Schizopora paradoxa KUC8140, a cosmopolitan wood degrader in East Asia.</title>
        <authorList>
            <consortium name="DOE Joint Genome Institute"/>
            <person name="Min B."/>
            <person name="Park H."/>
            <person name="Jang Y."/>
            <person name="Kim J.-J."/>
            <person name="Kim K.H."/>
            <person name="Pangilinan J."/>
            <person name="Lipzen A."/>
            <person name="Riley R."/>
            <person name="Grigoriev I.V."/>
            <person name="Spatafora J.W."/>
            <person name="Choi I.-G."/>
        </authorList>
    </citation>
    <scope>NUCLEOTIDE SEQUENCE [LARGE SCALE GENOMIC DNA]</scope>
    <source>
        <strain evidence="1 2">KUC8140</strain>
    </source>
</reference>
<keyword evidence="2" id="KW-1185">Reference proteome</keyword>
<organism evidence="1 2">
    <name type="scientific">Schizopora paradoxa</name>
    <dbReference type="NCBI Taxonomy" id="27342"/>
    <lineage>
        <taxon>Eukaryota</taxon>
        <taxon>Fungi</taxon>
        <taxon>Dikarya</taxon>
        <taxon>Basidiomycota</taxon>
        <taxon>Agaricomycotina</taxon>
        <taxon>Agaricomycetes</taxon>
        <taxon>Hymenochaetales</taxon>
        <taxon>Schizoporaceae</taxon>
        <taxon>Schizopora</taxon>
    </lineage>
</organism>
<sequence>MKVHTSPRRMRQMESVTCSLQIRRGISSLPSIISSKMGGFLRIGSTAKLVFYVFYYNVSSTSLSFFRTPLTRLSCTSMRRQAMQRALGWLGRPGACYSFYRRLTVLARGRLARFWVSQSHLRRFIEVPIDGTGIQEHALALPLSCVHSPIGGYFLVFRSTLQK</sequence>
<accession>A0A0H2RZQ4</accession>
<gene>
    <name evidence="1" type="ORF">SCHPADRAFT_526524</name>
</gene>
<protein>
    <submittedName>
        <fullName evidence="1">Uncharacterized protein</fullName>
    </submittedName>
</protein>
<evidence type="ECO:0000313" key="1">
    <source>
        <dbReference type="EMBL" id="KLO10261.1"/>
    </source>
</evidence>
<name>A0A0H2RZQ4_9AGAM</name>